<protein>
    <submittedName>
        <fullName evidence="1">Uncharacterized protein</fullName>
    </submittedName>
</protein>
<organism evidence="1 2">
    <name type="scientific">Lujinxingia vulgaris</name>
    <dbReference type="NCBI Taxonomy" id="2600176"/>
    <lineage>
        <taxon>Bacteria</taxon>
        <taxon>Deltaproteobacteria</taxon>
        <taxon>Bradymonadales</taxon>
        <taxon>Lujinxingiaceae</taxon>
        <taxon>Lujinxingia</taxon>
    </lineage>
</organism>
<accession>A0A5C6X5C8</accession>
<comment type="caution">
    <text evidence="1">The sequence shown here is derived from an EMBL/GenBank/DDBJ whole genome shotgun (WGS) entry which is preliminary data.</text>
</comment>
<dbReference type="Proteomes" id="UP000321046">
    <property type="component" value="Unassembled WGS sequence"/>
</dbReference>
<reference evidence="1 2" key="1">
    <citation type="submission" date="2019-08" db="EMBL/GenBank/DDBJ databases">
        <title>Bradymonadales sp. TMQ2.</title>
        <authorList>
            <person name="Liang Q."/>
        </authorList>
    </citation>
    <scope>NUCLEOTIDE SEQUENCE [LARGE SCALE GENOMIC DNA]</scope>
    <source>
        <strain evidence="1 2">TMQ2</strain>
    </source>
</reference>
<sequence length="259" mass="29501">MLNRLLPNTLRLNGLRLEFRPTPSLSAAEVERVCAFASRFMEGSPEVIEEGYLSKRDVILVRERPDGPLVGVGTMDVQRYEVEGQTRIVLYPGNALLEPRYRGKNVLQTVVMAYFLEARLKHPRTPIDLAMAVFSYKSYLLLPRTYQTFWPRHDQPTPAAERELCRQIATRYSDNVRPGPAGEWIGTVPKHLRADVAPITERELSDPHVSYFYAQNPGFGLGDVLITLTPLDLSNWRAMLRTTLKRQLRRGRRKVVGAA</sequence>
<dbReference type="EMBL" id="VOSL01000053">
    <property type="protein sequence ID" value="TXD34821.1"/>
    <property type="molecule type" value="Genomic_DNA"/>
</dbReference>
<evidence type="ECO:0000313" key="1">
    <source>
        <dbReference type="EMBL" id="TXD34821.1"/>
    </source>
</evidence>
<proteinExistence type="predicted"/>
<dbReference type="AlphaFoldDB" id="A0A5C6X5C8"/>
<dbReference type="RefSeq" id="WP_146974772.1">
    <property type="nucleotide sequence ID" value="NZ_VOSL01000053.1"/>
</dbReference>
<name>A0A5C6X5C8_9DELT</name>
<dbReference type="OrthoDB" id="333393at2"/>
<gene>
    <name evidence="1" type="ORF">FRC96_12235</name>
</gene>
<evidence type="ECO:0000313" key="2">
    <source>
        <dbReference type="Proteomes" id="UP000321046"/>
    </source>
</evidence>